<dbReference type="InterPro" id="IPR004089">
    <property type="entry name" value="MCPsignal_dom"/>
</dbReference>
<dbReference type="InterPro" id="IPR004090">
    <property type="entry name" value="Chemotax_Me-accpt_rcpt"/>
</dbReference>
<dbReference type="PROSITE" id="PS50111">
    <property type="entry name" value="CHEMOTAXIS_TRANSDUC_2"/>
    <property type="match status" value="1"/>
</dbReference>
<dbReference type="CDD" id="cd01068">
    <property type="entry name" value="globin_sensor"/>
    <property type="match status" value="1"/>
</dbReference>
<proteinExistence type="inferred from homology"/>
<dbReference type="SUPFAM" id="SSF46458">
    <property type="entry name" value="Globin-like"/>
    <property type="match status" value="1"/>
</dbReference>
<dbReference type="PANTHER" id="PTHR32089">
    <property type="entry name" value="METHYL-ACCEPTING CHEMOTAXIS PROTEIN MCPB"/>
    <property type="match status" value="1"/>
</dbReference>
<gene>
    <name evidence="5" type="ORF">HH215_24950</name>
</gene>
<dbReference type="InterPro" id="IPR012292">
    <property type="entry name" value="Globin/Proto"/>
</dbReference>
<dbReference type="PRINTS" id="PR00260">
    <property type="entry name" value="CHEMTRNSDUCR"/>
</dbReference>
<dbReference type="SUPFAM" id="SSF58104">
    <property type="entry name" value="Methyl-accepting chemotaxis protein (MCP) signaling domain"/>
    <property type="match status" value="1"/>
</dbReference>
<feature type="domain" description="Methyl-accepting transducer" evidence="4">
    <location>
        <begin position="183"/>
        <end position="397"/>
    </location>
</feature>
<comment type="similarity">
    <text evidence="2">Belongs to the methyl-accepting chemotaxis (MCP) protein family.</text>
</comment>
<dbReference type="KEGG" id="cheb:HH215_24950"/>
<reference evidence="5 6" key="1">
    <citation type="submission" date="2020-04" db="EMBL/GenBank/DDBJ databases">
        <title>Genome sequencing of novel species.</title>
        <authorList>
            <person name="Heo J."/>
            <person name="Kim S.-J."/>
            <person name="Kim J.-S."/>
            <person name="Hong S.-B."/>
            <person name="Kwon S.-W."/>
        </authorList>
    </citation>
    <scope>NUCLEOTIDE SEQUENCE [LARGE SCALE GENOMIC DNA]</scope>
    <source>
        <strain evidence="5 6">MFER-1</strain>
    </source>
</reference>
<dbReference type="InterPro" id="IPR039379">
    <property type="entry name" value="Protoglobin_sensor_dom"/>
</dbReference>
<protein>
    <submittedName>
        <fullName evidence="5">Chemotaxis protein</fullName>
    </submittedName>
</protein>
<dbReference type="RefSeq" id="WP_169282354.1">
    <property type="nucleotide sequence ID" value="NZ_CP051680.1"/>
</dbReference>
<dbReference type="AlphaFoldDB" id="A0A7Z2VN84"/>
<keyword evidence="1 3" id="KW-0807">Transducer</keyword>
<dbReference type="GO" id="GO:0016020">
    <property type="term" value="C:membrane"/>
    <property type="evidence" value="ECO:0007669"/>
    <property type="project" value="InterPro"/>
</dbReference>
<sequence length="410" mass="46070">MTIEMGNDKLSAQLKMIDLTKEDIRMIQSIQPVIIERINEIIDVFYATILKVTTLRQIITDHSTIERLRTTLTQHIIELFSGHIDNEYVLKRLRIAVVHQRIGLEPKWYIGSFQNLQNTFLDIIHGSVSDSRTSLIYGKAVTKLLNFEQQLVLEAYDKINAEEREKVHEQVRREVKHKIGLVSQELAALTEQTSASTEQLIASSNQVNDLFLHSADLAHDSRMLAIDGSDKMNELTLRMESIQERSLRMEASLSELARSSNQMQTIVRIVQQISSHTKLLSLNASIEAARAGQHGAGFAVVASEVKKLSEETANAVKQIGELIQQSNSHTQEVVESVLDVKQHVKSGQTQSERTGETFNQIMQALENNLSEISKVESELRALVKTIEEVGIATTKVASSAEYLNTVTQNF</sequence>
<dbReference type="Proteomes" id="UP000502248">
    <property type="component" value="Chromosome"/>
</dbReference>
<dbReference type="InterPro" id="IPR009050">
    <property type="entry name" value="Globin-like_sf"/>
</dbReference>
<dbReference type="GO" id="GO:0019825">
    <property type="term" value="F:oxygen binding"/>
    <property type="evidence" value="ECO:0007669"/>
    <property type="project" value="InterPro"/>
</dbReference>
<organism evidence="5 6">
    <name type="scientific">Cohnella herbarum</name>
    <dbReference type="NCBI Taxonomy" id="2728023"/>
    <lineage>
        <taxon>Bacteria</taxon>
        <taxon>Bacillati</taxon>
        <taxon>Bacillota</taxon>
        <taxon>Bacilli</taxon>
        <taxon>Bacillales</taxon>
        <taxon>Paenibacillaceae</taxon>
        <taxon>Cohnella</taxon>
    </lineage>
</organism>
<dbReference type="Gene3D" id="1.10.490.10">
    <property type="entry name" value="Globins"/>
    <property type="match status" value="1"/>
</dbReference>
<dbReference type="SMART" id="SM00283">
    <property type="entry name" value="MA"/>
    <property type="match status" value="1"/>
</dbReference>
<dbReference type="GO" id="GO:0006935">
    <property type="term" value="P:chemotaxis"/>
    <property type="evidence" value="ECO:0007669"/>
    <property type="project" value="InterPro"/>
</dbReference>
<dbReference type="Gene3D" id="1.10.287.950">
    <property type="entry name" value="Methyl-accepting chemotaxis protein"/>
    <property type="match status" value="1"/>
</dbReference>
<evidence type="ECO:0000256" key="1">
    <source>
        <dbReference type="ARBA" id="ARBA00023224"/>
    </source>
</evidence>
<dbReference type="EMBL" id="CP051680">
    <property type="protein sequence ID" value="QJD86102.1"/>
    <property type="molecule type" value="Genomic_DNA"/>
</dbReference>
<evidence type="ECO:0000313" key="6">
    <source>
        <dbReference type="Proteomes" id="UP000502248"/>
    </source>
</evidence>
<evidence type="ECO:0000256" key="3">
    <source>
        <dbReference type="PROSITE-ProRule" id="PRU00284"/>
    </source>
</evidence>
<evidence type="ECO:0000313" key="5">
    <source>
        <dbReference type="EMBL" id="QJD86102.1"/>
    </source>
</evidence>
<dbReference type="PANTHER" id="PTHR32089:SF112">
    <property type="entry name" value="LYSOZYME-LIKE PROTEIN-RELATED"/>
    <property type="match status" value="1"/>
</dbReference>
<dbReference type="Pfam" id="PF11563">
    <property type="entry name" value="Protoglobin"/>
    <property type="match status" value="1"/>
</dbReference>
<dbReference type="GO" id="GO:0007165">
    <property type="term" value="P:signal transduction"/>
    <property type="evidence" value="ECO:0007669"/>
    <property type="project" value="UniProtKB-KW"/>
</dbReference>
<evidence type="ECO:0000259" key="4">
    <source>
        <dbReference type="PROSITE" id="PS50111"/>
    </source>
</evidence>
<dbReference type="GO" id="GO:0020037">
    <property type="term" value="F:heme binding"/>
    <property type="evidence" value="ECO:0007669"/>
    <property type="project" value="InterPro"/>
</dbReference>
<name>A0A7Z2VN84_9BACL</name>
<evidence type="ECO:0000256" key="2">
    <source>
        <dbReference type="ARBA" id="ARBA00029447"/>
    </source>
</evidence>
<accession>A0A7Z2VN84</accession>
<dbReference type="GO" id="GO:0004888">
    <property type="term" value="F:transmembrane signaling receptor activity"/>
    <property type="evidence" value="ECO:0007669"/>
    <property type="project" value="InterPro"/>
</dbReference>
<keyword evidence="6" id="KW-1185">Reference proteome</keyword>
<dbReference type="Pfam" id="PF00015">
    <property type="entry name" value="MCPsignal"/>
    <property type="match status" value="1"/>
</dbReference>
<dbReference type="InterPro" id="IPR044398">
    <property type="entry name" value="Globin-sensor_dom"/>
</dbReference>